<feature type="region of interest" description="Disordered" evidence="1">
    <location>
        <begin position="118"/>
        <end position="156"/>
    </location>
</feature>
<feature type="region of interest" description="Disordered" evidence="1">
    <location>
        <begin position="1"/>
        <end position="71"/>
    </location>
</feature>
<name>A0A9W6EYC6_9CHLO</name>
<dbReference type="Proteomes" id="UP001165080">
    <property type="component" value="Unassembled WGS sequence"/>
</dbReference>
<accession>A0A9W6EYC6</accession>
<feature type="compositionally biased region" description="Low complexity" evidence="1">
    <location>
        <begin position="31"/>
        <end position="47"/>
    </location>
</feature>
<dbReference type="AlphaFoldDB" id="A0A9W6EYC6"/>
<feature type="compositionally biased region" description="Gly residues" evidence="1">
    <location>
        <begin position="279"/>
        <end position="306"/>
    </location>
</feature>
<feature type="compositionally biased region" description="Pro residues" evidence="1">
    <location>
        <begin position="48"/>
        <end position="60"/>
    </location>
</feature>
<proteinExistence type="predicted"/>
<reference evidence="2 3" key="1">
    <citation type="journal article" date="2023" name="Commun. Biol.">
        <title>Reorganization of the ancestral sex-determining regions during the evolution of trioecy in Pleodorina starrii.</title>
        <authorList>
            <person name="Takahashi K."/>
            <person name="Suzuki S."/>
            <person name="Kawai-Toyooka H."/>
            <person name="Yamamoto K."/>
            <person name="Hamaji T."/>
            <person name="Ootsuki R."/>
            <person name="Yamaguchi H."/>
            <person name="Kawachi M."/>
            <person name="Higashiyama T."/>
            <person name="Nozaki H."/>
        </authorList>
    </citation>
    <scope>NUCLEOTIDE SEQUENCE [LARGE SCALE GENOMIC DNA]</scope>
    <source>
        <strain evidence="2 3">NIES-4479</strain>
    </source>
</reference>
<keyword evidence="3" id="KW-1185">Reference proteome</keyword>
<comment type="caution">
    <text evidence="2">The sequence shown here is derived from an EMBL/GenBank/DDBJ whole genome shotgun (WGS) entry which is preliminary data.</text>
</comment>
<evidence type="ECO:0000313" key="3">
    <source>
        <dbReference type="Proteomes" id="UP001165080"/>
    </source>
</evidence>
<dbReference type="EMBL" id="BRXU01000002">
    <property type="protein sequence ID" value="GLC49602.1"/>
    <property type="molecule type" value="Genomic_DNA"/>
</dbReference>
<feature type="compositionally biased region" description="Basic residues" evidence="1">
    <location>
        <begin position="128"/>
        <end position="139"/>
    </location>
</feature>
<organism evidence="2 3">
    <name type="scientific">Pleodorina starrii</name>
    <dbReference type="NCBI Taxonomy" id="330485"/>
    <lineage>
        <taxon>Eukaryota</taxon>
        <taxon>Viridiplantae</taxon>
        <taxon>Chlorophyta</taxon>
        <taxon>core chlorophytes</taxon>
        <taxon>Chlorophyceae</taxon>
        <taxon>CS clade</taxon>
        <taxon>Chlamydomonadales</taxon>
        <taxon>Volvocaceae</taxon>
        <taxon>Pleodorina</taxon>
    </lineage>
</organism>
<sequence length="333" mass="34819">MAGPDDTTNQEQREQQQQQGAMTSGGGNPQTVTTTVGEGPPTIAAGGTPPPHQRPPPPAGSPAAGAQLVNTAVKNAMLPMQQHMSEQTAMLTKQQEVLVSLGKVLAANPAATVLSPPQIPAASVAPTKSKKTKDKKKKRREDSSSSSSTDSDEDDSDFIDRLTRLVDKIDALQPSDPSGYRKQVFSGFEAQARLALALLAGEQPDVKGATKVLKSLVRRAEVGKACTDLLASEPRIGLSAADICFSSICNEEMYRGKTKPTKIVEREKGAAIKRASNRSGGGMGGGAAGGDGAGGFRGGAGRGGAGQHDRRREDDYGRFGCDGRDGRDNKRRG</sequence>
<protein>
    <submittedName>
        <fullName evidence="2">Uncharacterized protein</fullName>
    </submittedName>
</protein>
<evidence type="ECO:0000313" key="2">
    <source>
        <dbReference type="EMBL" id="GLC49602.1"/>
    </source>
</evidence>
<feature type="compositionally biased region" description="Basic and acidic residues" evidence="1">
    <location>
        <begin position="307"/>
        <end position="333"/>
    </location>
</feature>
<gene>
    <name evidence="2" type="primary">PLESTBF000133</name>
    <name evidence="2" type="ORF">PLESTB_000266100</name>
</gene>
<evidence type="ECO:0000256" key="1">
    <source>
        <dbReference type="SAM" id="MobiDB-lite"/>
    </source>
</evidence>
<feature type="region of interest" description="Disordered" evidence="1">
    <location>
        <begin position="272"/>
        <end position="333"/>
    </location>
</feature>